<organism evidence="1 2">
    <name type="scientific">Cohnella hongkongensis</name>
    <dbReference type="NCBI Taxonomy" id="178337"/>
    <lineage>
        <taxon>Bacteria</taxon>
        <taxon>Bacillati</taxon>
        <taxon>Bacillota</taxon>
        <taxon>Bacilli</taxon>
        <taxon>Bacillales</taxon>
        <taxon>Paenibacillaceae</taxon>
        <taxon>Cohnella</taxon>
    </lineage>
</organism>
<proteinExistence type="predicted"/>
<sequence>MKEAAKVNLEGYYIEPVIVPLSQTGVTEIRERLPAEEGGEPEEVVTGYIIAEKVPNGLFEPRWDFSLWENYQASLAASREIYDQALAEWAAAREEERGERPVYVEPVRPECWIEGLSQEQIEEIRNAPTPISAEQRVAQLEAENVEIMLGLTEIYETLVEANAGAMPRLQRWMNVFSSGKRE</sequence>
<evidence type="ECO:0000313" key="2">
    <source>
        <dbReference type="Proteomes" id="UP001596028"/>
    </source>
</evidence>
<keyword evidence="2" id="KW-1185">Reference proteome</keyword>
<accession>A0ABV9FG84</accession>
<dbReference type="EMBL" id="JBHSEP010000018">
    <property type="protein sequence ID" value="MFC4600672.1"/>
    <property type="molecule type" value="Genomic_DNA"/>
</dbReference>
<comment type="caution">
    <text evidence="1">The sequence shown here is derived from an EMBL/GenBank/DDBJ whole genome shotgun (WGS) entry which is preliminary data.</text>
</comment>
<protein>
    <submittedName>
        <fullName evidence="1">Uncharacterized protein</fullName>
    </submittedName>
</protein>
<gene>
    <name evidence="1" type="ORF">ACFO3S_20680</name>
</gene>
<name>A0ABV9FG84_9BACL</name>
<reference evidence="2" key="1">
    <citation type="journal article" date="2019" name="Int. J. Syst. Evol. Microbiol.">
        <title>The Global Catalogue of Microorganisms (GCM) 10K type strain sequencing project: providing services to taxonomists for standard genome sequencing and annotation.</title>
        <authorList>
            <consortium name="The Broad Institute Genomics Platform"/>
            <consortium name="The Broad Institute Genome Sequencing Center for Infectious Disease"/>
            <person name="Wu L."/>
            <person name="Ma J."/>
        </authorList>
    </citation>
    <scope>NUCLEOTIDE SEQUENCE [LARGE SCALE GENOMIC DNA]</scope>
    <source>
        <strain evidence="2">CCUG 49571</strain>
    </source>
</reference>
<evidence type="ECO:0000313" key="1">
    <source>
        <dbReference type="EMBL" id="MFC4600672.1"/>
    </source>
</evidence>
<dbReference type="Proteomes" id="UP001596028">
    <property type="component" value="Unassembled WGS sequence"/>
</dbReference>
<dbReference type="RefSeq" id="WP_378099963.1">
    <property type="nucleotide sequence ID" value="NZ_JBHSEP010000018.1"/>
</dbReference>